<evidence type="ECO:0000256" key="4">
    <source>
        <dbReference type="HAMAP-Rule" id="MF_00171"/>
    </source>
</evidence>
<dbReference type="AlphaFoldDB" id="A0A2W5N6N7"/>
<evidence type="ECO:0000256" key="7">
    <source>
        <dbReference type="RuleBase" id="RU003792"/>
    </source>
</evidence>
<accession>A0A2W5N6N7</accession>
<dbReference type="GO" id="GO:0003723">
    <property type="term" value="F:RNA binding"/>
    <property type="evidence" value="ECO:0007669"/>
    <property type="project" value="InterPro"/>
</dbReference>
<reference evidence="9 10" key="1">
    <citation type="submission" date="2017-08" db="EMBL/GenBank/DDBJ databases">
        <title>Infants hospitalized years apart are colonized by the same room-sourced microbial strains.</title>
        <authorList>
            <person name="Brooks B."/>
            <person name="Olm M.R."/>
            <person name="Firek B.A."/>
            <person name="Baker R."/>
            <person name="Thomas B.C."/>
            <person name="Morowitz M.J."/>
            <person name="Banfield J.F."/>
        </authorList>
    </citation>
    <scope>NUCLEOTIDE SEQUENCE [LARGE SCALE GENOMIC DNA]</scope>
    <source>
        <strain evidence="9">S2_005_002_R2_29</strain>
    </source>
</reference>
<dbReference type="PANTHER" id="PTHR11142">
    <property type="entry name" value="PSEUDOURIDYLATE SYNTHASE"/>
    <property type="match status" value="1"/>
</dbReference>
<feature type="active site" description="Nucleophile" evidence="4 5">
    <location>
        <position position="52"/>
    </location>
</feature>
<dbReference type="Gene3D" id="3.30.70.660">
    <property type="entry name" value="Pseudouridine synthase I, catalytic domain, C-terminal subdomain"/>
    <property type="match status" value="1"/>
</dbReference>
<keyword evidence="3 4" id="KW-0413">Isomerase</keyword>
<dbReference type="FunFam" id="3.30.70.580:FF:000001">
    <property type="entry name" value="tRNA pseudouridine synthase A"/>
    <property type="match status" value="1"/>
</dbReference>
<evidence type="ECO:0000256" key="5">
    <source>
        <dbReference type="PIRSR" id="PIRSR001430-1"/>
    </source>
</evidence>
<dbReference type="SUPFAM" id="SSF55120">
    <property type="entry name" value="Pseudouridine synthase"/>
    <property type="match status" value="1"/>
</dbReference>
<organism evidence="9 10">
    <name type="scientific">Micavibrio aeruginosavorus</name>
    <dbReference type="NCBI Taxonomy" id="349221"/>
    <lineage>
        <taxon>Bacteria</taxon>
        <taxon>Pseudomonadati</taxon>
        <taxon>Bdellovibrionota</taxon>
        <taxon>Bdellovibrionia</taxon>
        <taxon>Bdellovibrionales</taxon>
        <taxon>Pseudobdellovibrionaceae</taxon>
        <taxon>Micavibrio</taxon>
    </lineage>
</organism>
<dbReference type="PANTHER" id="PTHR11142:SF0">
    <property type="entry name" value="TRNA PSEUDOURIDINE SYNTHASE-LIKE 1"/>
    <property type="match status" value="1"/>
</dbReference>
<sequence length="248" mass="28145">MTRWKLTIEYDGSPYCGWQRQDGQPSVQQCIEEAIFKFCQQDIRIHAAGRTDTGVHGLGQVAHFDLDYGDRALSGHDLAKAINAHLRPEKIAILKAEETDPEFHARFDAVNKLYRYNIINRNAPLTVDHGLAWQVWKNLDANAMHDAAQVLLGQHDFTTFRDSECQAKSPVRTLDRIEVKRDGDLISMEVEARSFLHHQVRNTIGTLVLVGEGKWTCEDFKKALEAKDRTKGGMTAPPDGLYLVRIDY</sequence>
<comment type="caution">
    <text evidence="4">Lacks conserved residue(s) required for the propagation of feature annotation.</text>
</comment>
<evidence type="ECO:0000313" key="9">
    <source>
        <dbReference type="EMBL" id="PZQ49151.1"/>
    </source>
</evidence>
<dbReference type="InterPro" id="IPR020094">
    <property type="entry name" value="TruA/RsuA/RluB/E/F_N"/>
</dbReference>
<dbReference type="GO" id="GO:0031119">
    <property type="term" value="P:tRNA pseudouridine synthesis"/>
    <property type="evidence" value="ECO:0007669"/>
    <property type="project" value="UniProtKB-UniRule"/>
</dbReference>
<keyword evidence="2 4" id="KW-0819">tRNA processing</keyword>
<evidence type="ECO:0000256" key="1">
    <source>
        <dbReference type="ARBA" id="ARBA00009375"/>
    </source>
</evidence>
<evidence type="ECO:0000313" key="10">
    <source>
        <dbReference type="Proteomes" id="UP000249417"/>
    </source>
</evidence>
<name>A0A2W5N6N7_9BACT</name>
<dbReference type="PIRSF" id="PIRSF001430">
    <property type="entry name" value="tRNA_psdUrid_synth"/>
    <property type="match status" value="1"/>
</dbReference>
<evidence type="ECO:0000256" key="2">
    <source>
        <dbReference type="ARBA" id="ARBA00022694"/>
    </source>
</evidence>
<comment type="similarity">
    <text evidence="1 4 7">Belongs to the tRNA pseudouridine synthase TruA family.</text>
</comment>
<evidence type="ECO:0000256" key="3">
    <source>
        <dbReference type="ARBA" id="ARBA00023235"/>
    </source>
</evidence>
<dbReference type="GO" id="GO:0160147">
    <property type="term" value="F:tRNA pseudouridine(38-40) synthase activity"/>
    <property type="evidence" value="ECO:0007669"/>
    <property type="project" value="UniProtKB-EC"/>
</dbReference>
<dbReference type="HAMAP" id="MF_00171">
    <property type="entry name" value="TruA"/>
    <property type="match status" value="1"/>
</dbReference>
<dbReference type="InterPro" id="IPR020095">
    <property type="entry name" value="PsdUridine_synth_TruA_C"/>
</dbReference>
<comment type="caution">
    <text evidence="9">The sequence shown here is derived from an EMBL/GenBank/DDBJ whole genome shotgun (WGS) entry which is preliminary data.</text>
</comment>
<gene>
    <name evidence="4" type="primary">truA</name>
    <name evidence="9" type="ORF">DI551_00425</name>
</gene>
<dbReference type="NCBIfam" id="TIGR00071">
    <property type="entry name" value="hisT_truA"/>
    <property type="match status" value="1"/>
</dbReference>
<dbReference type="CDD" id="cd02570">
    <property type="entry name" value="PseudoU_synth_EcTruA"/>
    <property type="match status" value="1"/>
</dbReference>
<dbReference type="InterPro" id="IPR001406">
    <property type="entry name" value="PsdUridine_synth_TruA"/>
</dbReference>
<dbReference type="Pfam" id="PF01416">
    <property type="entry name" value="PseudoU_synth_1"/>
    <property type="match status" value="2"/>
</dbReference>
<dbReference type="Proteomes" id="UP000249417">
    <property type="component" value="Unassembled WGS sequence"/>
</dbReference>
<dbReference type="InterPro" id="IPR020103">
    <property type="entry name" value="PsdUridine_synth_cat_dom_sf"/>
</dbReference>
<feature type="domain" description="Pseudouridine synthase I TruA alpha/beta" evidence="8">
    <location>
        <begin position="8"/>
        <end position="108"/>
    </location>
</feature>
<dbReference type="EC" id="5.4.99.12" evidence="4"/>
<comment type="catalytic activity">
    <reaction evidence="4 7">
        <text>uridine(38/39/40) in tRNA = pseudouridine(38/39/40) in tRNA</text>
        <dbReference type="Rhea" id="RHEA:22376"/>
        <dbReference type="Rhea" id="RHEA-COMP:10085"/>
        <dbReference type="Rhea" id="RHEA-COMP:10087"/>
        <dbReference type="ChEBI" id="CHEBI:65314"/>
        <dbReference type="ChEBI" id="CHEBI:65315"/>
        <dbReference type="EC" id="5.4.99.12"/>
    </reaction>
</comment>
<evidence type="ECO:0000256" key="6">
    <source>
        <dbReference type="PIRSR" id="PIRSR001430-2"/>
    </source>
</evidence>
<evidence type="ECO:0000259" key="8">
    <source>
        <dbReference type="Pfam" id="PF01416"/>
    </source>
</evidence>
<feature type="binding site" evidence="4 6">
    <location>
        <position position="114"/>
    </location>
    <ligand>
        <name>substrate</name>
    </ligand>
</feature>
<protein>
    <recommendedName>
        <fullName evidence="4">tRNA pseudouridine synthase A</fullName>
        <ecNumber evidence="4">5.4.99.12</ecNumber>
    </recommendedName>
    <alternativeName>
        <fullName evidence="4">tRNA pseudouridine(38-40) synthase</fullName>
    </alternativeName>
    <alternativeName>
        <fullName evidence="4">tRNA pseudouridylate synthase I</fullName>
    </alternativeName>
    <alternativeName>
        <fullName evidence="4">tRNA-uridine isomerase I</fullName>
    </alternativeName>
</protein>
<dbReference type="InterPro" id="IPR020097">
    <property type="entry name" value="PsdUridine_synth_TruA_a/b_dom"/>
</dbReference>
<comment type="subunit">
    <text evidence="4">Homodimer.</text>
</comment>
<comment type="function">
    <text evidence="4">Formation of pseudouridine at positions 38, 39 and 40 in the anticodon stem and loop of transfer RNAs.</text>
</comment>
<dbReference type="Gene3D" id="3.30.70.580">
    <property type="entry name" value="Pseudouridine synthase I, catalytic domain, N-terminal subdomain"/>
    <property type="match status" value="1"/>
</dbReference>
<proteinExistence type="inferred from homology"/>
<feature type="domain" description="Pseudouridine synthase I TruA alpha/beta" evidence="8">
    <location>
        <begin position="147"/>
        <end position="248"/>
    </location>
</feature>
<dbReference type="EMBL" id="QFQB01000001">
    <property type="protein sequence ID" value="PZQ49151.1"/>
    <property type="molecule type" value="Genomic_DNA"/>
</dbReference>